<sequence length="353" mass="39841">MKQKSTTSMQDFLAKAQSRGIKVQISSDAADELFTAAQTAKRPLRRDKPRAVKLFTHNDTDGVSCGILARMAFGDTAHIDYSNYDDINNKVARFLDFHLSKYDLVFITDISVNEEVADIIEKMSPYAREKVMLLDHHQTAEGLNQYDWAQVTVEQNGVRESGTTLFYQHLITEGWLADSPELARYVEMVRQYDTWDWKENNNLHAKQLNDLFYILGRDRFVSRFTADCSPDFTDSEKMLLEIEQEKIEKYIKGKSKDVQIRDVNGYTAGVVFAEQYISELGNALAEANPDVDFVAIINMSRVISYRTVKDEINVGDIAAFFGGGGHAKAAGSPVSKEMKQAAASLLFEQIQAK</sequence>
<protein>
    <submittedName>
        <fullName evidence="1">Oligoribonuclease NrnB</fullName>
        <ecNumber evidence="1">3.1.-.-</ecNumber>
    </submittedName>
</protein>
<dbReference type="SUPFAM" id="SSF64182">
    <property type="entry name" value="DHH phosphoesterases"/>
    <property type="match status" value="1"/>
</dbReference>
<dbReference type="OrthoDB" id="2035301at2"/>
<dbReference type="AlphaFoldDB" id="A0A0U5B4T9"/>
<dbReference type="PANTHER" id="PTHR42146">
    <property type="entry name" value="3',5'-CYCLIC-NUCLEOTIDE PHOSPHODIESTERASE"/>
    <property type="match status" value="1"/>
</dbReference>
<keyword evidence="1" id="KW-0378">Hydrolase</keyword>
<dbReference type="GO" id="GO:0016787">
    <property type="term" value="F:hydrolase activity"/>
    <property type="evidence" value="ECO:0007669"/>
    <property type="project" value="UniProtKB-KW"/>
</dbReference>
<evidence type="ECO:0000313" key="2">
    <source>
        <dbReference type="Proteomes" id="UP000217696"/>
    </source>
</evidence>
<keyword evidence="2" id="KW-1185">Reference proteome</keyword>
<dbReference type="PANTHER" id="PTHR42146:SF1">
    <property type="entry name" value="OLIGORIBONUCLEASE NRNB"/>
    <property type="match status" value="1"/>
</dbReference>
<proteinExistence type="predicted"/>
<dbReference type="EMBL" id="AP017312">
    <property type="protein sequence ID" value="BAU26694.1"/>
    <property type="molecule type" value="Genomic_DNA"/>
</dbReference>
<dbReference type="InterPro" id="IPR038763">
    <property type="entry name" value="DHH_sf"/>
</dbReference>
<organism evidence="1 2">
    <name type="scientific">Aneurinibacillus soli</name>
    <dbReference type="NCBI Taxonomy" id="1500254"/>
    <lineage>
        <taxon>Bacteria</taxon>
        <taxon>Bacillati</taxon>
        <taxon>Bacillota</taxon>
        <taxon>Bacilli</taxon>
        <taxon>Bacillales</taxon>
        <taxon>Paenibacillaceae</taxon>
        <taxon>Aneurinibacillus group</taxon>
        <taxon>Aneurinibacillus</taxon>
    </lineage>
</organism>
<dbReference type="Proteomes" id="UP000217696">
    <property type="component" value="Chromosome"/>
</dbReference>
<dbReference type="RefSeq" id="WP_096463716.1">
    <property type="nucleotide sequence ID" value="NZ_AP017312.1"/>
</dbReference>
<name>A0A0U5B4T9_9BACL</name>
<evidence type="ECO:0000313" key="1">
    <source>
        <dbReference type="EMBL" id="BAU26694.1"/>
    </source>
</evidence>
<gene>
    <name evidence="1" type="primary">nrnB_1</name>
    <name evidence="1" type="ORF">CB4_00837</name>
</gene>
<dbReference type="KEGG" id="asoc:CB4_00837"/>
<dbReference type="EC" id="3.1.-.-" evidence="1"/>
<reference evidence="1 2" key="1">
    <citation type="submission" date="2015-12" db="EMBL/GenBank/DDBJ databases">
        <title>Genome sequence of Aneurinibacillus soli.</title>
        <authorList>
            <person name="Lee J.S."/>
            <person name="Lee K.C."/>
            <person name="Kim K.K."/>
            <person name="Lee B.W."/>
        </authorList>
    </citation>
    <scope>NUCLEOTIDE SEQUENCE [LARGE SCALE GENOMIC DNA]</scope>
    <source>
        <strain evidence="1 2">CB4</strain>
    </source>
</reference>
<dbReference type="Gene3D" id="3.10.310.30">
    <property type="match status" value="1"/>
</dbReference>
<dbReference type="InterPro" id="IPR052968">
    <property type="entry name" value="Nucleotide_metab_enz"/>
</dbReference>
<accession>A0A0U5B4T9</accession>